<feature type="region of interest" description="Disordered" evidence="2">
    <location>
        <begin position="187"/>
        <end position="209"/>
    </location>
</feature>
<gene>
    <name evidence="5" type="ORF">LUZ63_011561</name>
</gene>
<organism evidence="5 6">
    <name type="scientific">Rhynchospora breviuscula</name>
    <dbReference type="NCBI Taxonomy" id="2022672"/>
    <lineage>
        <taxon>Eukaryota</taxon>
        <taxon>Viridiplantae</taxon>
        <taxon>Streptophyta</taxon>
        <taxon>Embryophyta</taxon>
        <taxon>Tracheophyta</taxon>
        <taxon>Spermatophyta</taxon>
        <taxon>Magnoliopsida</taxon>
        <taxon>Liliopsida</taxon>
        <taxon>Poales</taxon>
        <taxon>Cyperaceae</taxon>
        <taxon>Cyperoideae</taxon>
        <taxon>Rhynchosporeae</taxon>
        <taxon>Rhynchospora</taxon>
    </lineage>
</organism>
<feature type="region of interest" description="Disordered" evidence="2">
    <location>
        <begin position="1"/>
        <end position="22"/>
    </location>
</feature>
<evidence type="ECO:0000259" key="4">
    <source>
        <dbReference type="Pfam" id="PF14389"/>
    </source>
</evidence>
<protein>
    <recommendedName>
        <fullName evidence="7">DUF547 domain-containing protein</fullName>
    </recommendedName>
</protein>
<dbReference type="Pfam" id="PF04784">
    <property type="entry name" value="DUF547"/>
    <property type="match status" value="1"/>
</dbReference>
<dbReference type="PANTHER" id="PTHR46248">
    <property type="entry name" value="EXPRESSED PROTEIN"/>
    <property type="match status" value="1"/>
</dbReference>
<evidence type="ECO:0008006" key="7">
    <source>
        <dbReference type="Google" id="ProtNLM"/>
    </source>
</evidence>
<evidence type="ECO:0000259" key="3">
    <source>
        <dbReference type="Pfam" id="PF04784"/>
    </source>
</evidence>
<dbReference type="EMBL" id="JAMQYH010000003">
    <property type="protein sequence ID" value="KAJ1694863.1"/>
    <property type="molecule type" value="Genomic_DNA"/>
</dbReference>
<feature type="domain" description="Ternary complex factor MIP1 leucine-zipper" evidence="4">
    <location>
        <begin position="25"/>
        <end position="104"/>
    </location>
</feature>
<sequence>MAHVSSPRTPISSLVYGERKRSGNMQQRRLQLEKEVADLKKTLEDEKKVHEILDRALRPNTFQFVSQIPNFLPNKAKELLAELVLVEEEVARLEVQIHKMQGGLREIKSTPIPVQDSVKRNITSQEMQDKLPKEMKAMFFINRAINEEHLSHNLVEAKGRKSVEQTQDRKDNTRFLEHKEVLGSPKNSRILVKPPSLSSSPKKVTEKPTDDHAEKLLKVFQEPSGNLISKKMDSRKLALQPNKLSERILKCIICIFQRLLRTSRVADQEKISNISRTSGSLFDVACANLKTGQQDPYEIFKIEDSILRDIGSYKNLVRFSPSSLDTKRLSTSFPLFNKLRELMDALQQVDLGVLTHYQKLAFWINVYNASIMNGFLQNGLPSNSERIPTIKNKSLVNVGGIKLTAMEIEYSIMQYPPRVKNLQTQNLNGEQEMLIKKTYGLEKEEPNIIFTLCCGTKSSPALRIYTPDRISADLEKSKLDYLQAALVVTSTKRLLIPSLIHSNFMHQFEKDLEPLLQWILNQLPTSWPLRKSMVECLKLQSGVKINGFVEIMAYNDEFQYLFPV</sequence>
<dbReference type="InterPro" id="IPR006869">
    <property type="entry name" value="DUF547"/>
</dbReference>
<dbReference type="PANTHER" id="PTHR46248:SF6">
    <property type="entry name" value="OS03G0859900 PROTEIN"/>
    <property type="match status" value="1"/>
</dbReference>
<dbReference type="InterPro" id="IPR025757">
    <property type="entry name" value="MIP1_Leuzipper"/>
</dbReference>
<dbReference type="Pfam" id="PF14389">
    <property type="entry name" value="Lzipper-MIP1"/>
    <property type="match status" value="1"/>
</dbReference>
<keyword evidence="1" id="KW-0175">Coiled coil</keyword>
<proteinExistence type="predicted"/>
<name>A0A9Q0CJ92_9POAL</name>
<reference evidence="5" key="1">
    <citation type="journal article" date="2022" name="Cell">
        <title>Repeat-based holocentromeres influence genome architecture and karyotype evolution.</title>
        <authorList>
            <person name="Hofstatter P.G."/>
            <person name="Thangavel G."/>
            <person name="Lux T."/>
            <person name="Neumann P."/>
            <person name="Vondrak T."/>
            <person name="Novak P."/>
            <person name="Zhang M."/>
            <person name="Costa L."/>
            <person name="Castellani M."/>
            <person name="Scott A."/>
            <person name="Toegelov H."/>
            <person name="Fuchs J."/>
            <person name="Mata-Sucre Y."/>
            <person name="Dias Y."/>
            <person name="Vanzela A.L.L."/>
            <person name="Huettel B."/>
            <person name="Almeida C.C.S."/>
            <person name="Simkova H."/>
            <person name="Souza G."/>
            <person name="Pedrosa-Harand A."/>
            <person name="Macas J."/>
            <person name="Mayer K.F.X."/>
            <person name="Houben A."/>
            <person name="Marques A."/>
        </authorList>
    </citation>
    <scope>NUCLEOTIDE SEQUENCE</scope>
    <source>
        <strain evidence="5">RhyBre1mFocal</strain>
    </source>
</reference>
<comment type="caution">
    <text evidence="5">The sequence shown here is derived from an EMBL/GenBank/DDBJ whole genome shotgun (WGS) entry which is preliminary data.</text>
</comment>
<feature type="compositionally biased region" description="Low complexity" evidence="2">
    <location>
        <begin position="191"/>
        <end position="202"/>
    </location>
</feature>
<accession>A0A9Q0CJ92</accession>
<dbReference type="Proteomes" id="UP001151287">
    <property type="component" value="Unassembled WGS sequence"/>
</dbReference>
<evidence type="ECO:0000313" key="5">
    <source>
        <dbReference type="EMBL" id="KAJ1694863.1"/>
    </source>
</evidence>
<dbReference type="AlphaFoldDB" id="A0A9Q0CJ92"/>
<evidence type="ECO:0000256" key="2">
    <source>
        <dbReference type="SAM" id="MobiDB-lite"/>
    </source>
</evidence>
<feature type="coiled-coil region" evidence="1">
    <location>
        <begin position="22"/>
        <end position="49"/>
    </location>
</feature>
<feature type="domain" description="DUF547" evidence="3">
    <location>
        <begin position="354"/>
        <end position="482"/>
    </location>
</feature>
<evidence type="ECO:0000256" key="1">
    <source>
        <dbReference type="SAM" id="Coils"/>
    </source>
</evidence>
<keyword evidence="6" id="KW-1185">Reference proteome</keyword>
<dbReference type="OrthoDB" id="418495at2759"/>
<evidence type="ECO:0000313" key="6">
    <source>
        <dbReference type="Proteomes" id="UP001151287"/>
    </source>
</evidence>
<feature type="compositionally biased region" description="Polar residues" evidence="2">
    <location>
        <begin position="1"/>
        <end position="12"/>
    </location>
</feature>